<sequence length="340" mass="38489">MARIELAQVTTWITRLAEERPADLPKAVAERAGCGIGKARSLVKQLESLGWLQIQGEGRRARYSPGRLRQIVQRYPLVALNEDLPWSRDFAPHFEMPKNVRQMMQHAFTELLNNAIDHSEGQFVTISMRQTPAHLQLLVSDDGRGLFDKIREGFEIEDPAMAMLELSKGKLTSAPDRHTGRGLYFTSRLADVFDLHANAVAFQHREWDPRSWKQTRAVKQQQGSAIYLAISLDTNRTLDEVMRSASLDTQNYSIERTTLPLRLIVNEETGLESRAQARRVAARLTEFKQAELDFTGIDHIGQGFADELFRVFGRNQTQVQLLVKNAAPRVTAMIDLARAA</sequence>
<dbReference type="InterPro" id="IPR025474">
    <property type="entry name" value="DUF4325"/>
</dbReference>
<proteinExistence type="predicted"/>
<evidence type="ECO:0000313" key="3">
    <source>
        <dbReference type="EMBL" id="MEK8032384.1"/>
    </source>
</evidence>
<dbReference type="Gene3D" id="3.30.565.10">
    <property type="entry name" value="Histidine kinase-like ATPase, C-terminal domain"/>
    <property type="match status" value="1"/>
</dbReference>
<evidence type="ECO:0000259" key="1">
    <source>
        <dbReference type="Pfam" id="PF13581"/>
    </source>
</evidence>
<dbReference type="InterPro" id="IPR003594">
    <property type="entry name" value="HATPase_dom"/>
</dbReference>
<reference evidence="3 4" key="1">
    <citation type="submission" date="2024-04" db="EMBL/GenBank/DDBJ databases">
        <title>Novel species of the genus Ideonella isolated from streams.</title>
        <authorList>
            <person name="Lu H."/>
        </authorList>
    </citation>
    <scope>NUCLEOTIDE SEQUENCE [LARGE SCALE GENOMIC DNA]</scope>
    <source>
        <strain evidence="3 4">DXS29W</strain>
    </source>
</reference>
<dbReference type="InterPro" id="IPR036890">
    <property type="entry name" value="HATPase_C_sf"/>
</dbReference>
<dbReference type="EMBL" id="JBBUTG010000010">
    <property type="protein sequence ID" value="MEK8032384.1"/>
    <property type="molecule type" value="Genomic_DNA"/>
</dbReference>
<dbReference type="Proteomes" id="UP001371218">
    <property type="component" value="Unassembled WGS sequence"/>
</dbReference>
<feature type="domain" description="Histidine kinase/HSP90-like ATPase" evidence="1">
    <location>
        <begin position="89"/>
        <end position="196"/>
    </location>
</feature>
<dbReference type="Pfam" id="PF13581">
    <property type="entry name" value="HATPase_c_2"/>
    <property type="match status" value="1"/>
</dbReference>
<keyword evidence="4" id="KW-1185">Reference proteome</keyword>
<evidence type="ECO:0000259" key="2">
    <source>
        <dbReference type="Pfam" id="PF14213"/>
    </source>
</evidence>
<dbReference type="RefSeq" id="WP_341426797.1">
    <property type="nucleotide sequence ID" value="NZ_JBBUTG010000010.1"/>
</dbReference>
<protein>
    <submittedName>
        <fullName evidence="3">DUF4325 domain-containing protein</fullName>
    </submittedName>
</protein>
<dbReference type="SUPFAM" id="SSF55874">
    <property type="entry name" value="ATPase domain of HSP90 chaperone/DNA topoisomerase II/histidine kinase"/>
    <property type="match status" value="1"/>
</dbReference>
<evidence type="ECO:0000313" key="4">
    <source>
        <dbReference type="Proteomes" id="UP001371218"/>
    </source>
</evidence>
<name>A0ABU9BTD9_9BURK</name>
<accession>A0ABU9BTD9</accession>
<comment type="caution">
    <text evidence="3">The sequence shown here is derived from an EMBL/GenBank/DDBJ whole genome shotgun (WGS) entry which is preliminary data.</text>
</comment>
<feature type="domain" description="DUF4325" evidence="2">
    <location>
        <begin position="276"/>
        <end position="329"/>
    </location>
</feature>
<organism evidence="3 4">
    <name type="scientific">Ideonella lacteola</name>
    <dbReference type="NCBI Taxonomy" id="2984193"/>
    <lineage>
        <taxon>Bacteria</taxon>
        <taxon>Pseudomonadati</taxon>
        <taxon>Pseudomonadota</taxon>
        <taxon>Betaproteobacteria</taxon>
        <taxon>Burkholderiales</taxon>
        <taxon>Sphaerotilaceae</taxon>
        <taxon>Ideonella</taxon>
    </lineage>
</organism>
<dbReference type="Pfam" id="PF14213">
    <property type="entry name" value="DUF4325"/>
    <property type="match status" value="1"/>
</dbReference>
<gene>
    <name evidence="3" type="ORF">AACH06_16280</name>
</gene>